<keyword evidence="3" id="KW-0677">Repeat</keyword>
<dbReference type="Proteomes" id="UP000192223">
    <property type="component" value="Unplaced"/>
</dbReference>
<dbReference type="PROSITE" id="PS00028">
    <property type="entry name" value="ZINC_FINGER_C2H2_1"/>
    <property type="match status" value="1"/>
</dbReference>
<evidence type="ECO:0000313" key="12">
    <source>
        <dbReference type="RefSeq" id="XP_018324955.1"/>
    </source>
</evidence>
<dbReference type="GeneID" id="108736868"/>
<dbReference type="GO" id="GO:0003677">
    <property type="term" value="F:DNA binding"/>
    <property type="evidence" value="ECO:0007669"/>
    <property type="project" value="UniProtKB-KW"/>
</dbReference>
<keyword evidence="6" id="KW-0805">Transcription regulation</keyword>
<dbReference type="KEGG" id="apln:108736868"/>
<evidence type="ECO:0000256" key="8">
    <source>
        <dbReference type="ARBA" id="ARBA00023242"/>
    </source>
</evidence>
<dbReference type="STRING" id="224129.A0A1W4WY17"/>
<keyword evidence="7" id="KW-0804">Transcription</keyword>
<evidence type="ECO:0000256" key="4">
    <source>
        <dbReference type="ARBA" id="ARBA00022771"/>
    </source>
</evidence>
<dbReference type="FunFam" id="3.30.160.60:FF:000100">
    <property type="entry name" value="Zinc finger 45-like"/>
    <property type="match status" value="1"/>
</dbReference>
<comment type="subcellular location">
    <subcellularLocation>
        <location evidence="1">Nucleus</location>
    </subcellularLocation>
</comment>
<protein>
    <submittedName>
        <fullName evidence="12">Zinc finger E-box-binding homeobox protein zag-1-like</fullName>
    </submittedName>
</protein>
<proteinExistence type="predicted"/>
<evidence type="ECO:0000256" key="3">
    <source>
        <dbReference type="ARBA" id="ARBA00022737"/>
    </source>
</evidence>
<dbReference type="InterPro" id="IPR013087">
    <property type="entry name" value="Znf_C2H2_type"/>
</dbReference>
<evidence type="ECO:0000256" key="6">
    <source>
        <dbReference type="ARBA" id="ARBA00023015"/>
    </source>
</evidence>
<evidence type="ECO:0000256" key="1">
    <source>
        <dbReference type="ARBA" id="ARBA00004123"/>
    </source>
</evidence>
<dbReference type="RefSeq" id="XP_018324955.1">
    <property type="nucleotide sequence ID" value="XM_018469453.1"/>
</dbReference>
<sequence>FVDFCSSGQRGIQHFSTNIKRQHQCDGCEKSYSSSANLRRHKRVECGKEKKFKCYHCEKAFYHKSHLKYHLSAHMKKMFFNFHIKNPPSLLPKLVNFAVVGIRYWCTILTTFLLGSRFSCNNCRASYKRKYHLKAHLKYECGKEPQFKCYRCGKRFKRKGNLNQHVRVVCGGS</sequence>
<evidence type="ECO:0000256" key="2">
    <source>
        <dbReference type="ARBA" id="ARBA00022723"/>
    </source>
</evidence>
<dbReference type="InterPro" id="IPR036236">
    <property type="entry name" value="Znf_C2H2_sf"/>
</dbReference>
<keyword evidence="4 9" id="KW-0863">Zinc-finger</keyword>
<dbReference type="PANTHER" id="PTHR24394">
    <property type="entry name" value="ZINC FINGER PROTEIN"/>
    <property type="match status" value="1"/>
</dbReference>
<name>A0A1W4WY17_AGRPL</name>
<reference evidence="12" key="1">
    <citation type="submission" date="2025-08" db="UniProtKB">
        <authorList>
            <consortium name="RefSeq"/>
        </authorList>
    </citation>
    <scope>IDENTIFICATION</scope>
    <source>
        <tissue evidence="12">Entire body</tissue>
    </source>
</reference>
<dbReference type="SMART" id="SM00355">
    <property type="entry name" value="ZnF_C2H2"/>
    <property type="match status" value="4"/>
</dbReference>
<gene>
    <name evidence="12" type="primary">LOC108736868</name>
</gene>
<evidence type="ECO:0000256" key="5">
    <source>
        <dbReference type="ARBA" id="ARBA00022833"/>
    </source>
</evidence>
<feature type="domain" description="C2H2-type" evidence="10">
    <location>
        <begin position="147"/>
        <end position="173"/>
    </location>
</feature>
<dbReference type="PANTHER" id="PTHR24394:SF48">
    <property type="entry name" value="ZINC FINGER PROTEIN 771"/>
    <property type="match status" value="1"/>
</dbReference>
<dbReference type="GO" id="GO:0005634">
    <property type="term" value="C:nucleus"/>
    <property type="evidence" value="ECO:0007669"/>
    <property type="project" value="UniProtKB-SubCell"/>
</dbReference>
<dbReference type="GO" id="GO:0000981">
    <property type="term" value="F:DNA-binding transcription factor activity, RNA polymerase II-specific"/>
    <property type="evidence" value="ECO:0007669"/>
    <property type="project" value="TreeGrafter"/>
</dbReference>
<dbReference type="Gene3D" id="3.30.160.60">
    <property type="entry name" value="Classic Zinc Finger"/>
    <property type="match status" value="2"/>
</dbReference>
<dbReference type="GO" id="GO:0008270">
    <property type="term" value="F:zinc ion binding"/>
    <property type="evidence" value="ECO:0007669"/>
    <property type="project" value="UniProtKB-KW"/>
</dbReference>
<keyword evidence="5" id="KW-0862">Zinc</keyword>
<feature type="domain" description="C2H2-type" evidence="10">
    <location>
        <begin position="23"/>
        <end position="50"/>
    </location>
</feature>
<dbReference type="PROSITE" id="PS50157">
    <property type="entry name" value="ZINC_FINGER_C2H2_2"/>
    <property type="match status" value="4"/>
</dbReference>
<evidence type="ECO:0000256" key="9">
    <source>
        <dbReference type="PROSITE-ProRule" id="PRU00042"/>
    </source>
</evidence>
<feature type="non-terminal residue" evidence="12">
    <location>
        <position position="1"/>
    </location>
</feature>
<keyword evidence="8" id="KW-0539">Nucleus</keyword>
<organism evidence="11 12">
    <name type="scientific">Agrilus planipennis</name>
    <name type="common">Emerald ash borer</name>
    <name type="synonym">Agrilus marcopoli</name>
    <dbReference type="NCBI Taxonomy" id="224129"/>
    <lineage>
        <taxon>Eukaryota</taxon>
        <taxon>Metazoa</taxon>
        <taxon>Ecdysozoa</taxon>
        <taxon>Arthropoda</taxon>
        <taxon>Hexapoda</taxon>
        <taxon>Insecta</taxon>
        <taxon>Pterygota</taxon>
        <taxon>Neoptera</taxon>
        <taxon>Endopterygota</taxon>
        <taxon>Coleoptera</taxon>
        <taxon>Polyphaga</taxon>
        <taxon>Elateriformia</taxon>
        <taxon>Buprestoidea</taxon>
        <taxon>Buprestidae</taxon>
        <taxon>Agrilinae</taxon>
        <taxon>Agrilus</taxon>
    </lineage>
</organism>
<dbReference type="AlphaFoldDB" id="A0A1W4WY17"/>
<dbReference type="InParanoid" id="A0A1W4WY17"/>
<feature type="domain" description="C2H2-type" evidence="10">
    <location>
        <begin position="118"/>
        <end position="145"/>
    </location>
</feature>
<evidence type="ECO:0000313" key="11">
    <source>
        <dbReference type="Proteomes" id="UP000192223"/>
    </source>
</evidence>
<evidence type="ECO:0000256" key="7">
    <source>
        <dbReference type="ARBA" id="ARBA00023163"/>
    </source>
</evidence>
<keyword evidence="11" id="KW-1185">Reference proteome</keyword>
<evidence type="ECO:0000259" key="10">
    <source>
        <dbReference type="PROSITE" id="PS50157"/>
    </source>
</evidence>
<dbReference type="OrthoDB" id="3437960at2759"/>
<dbReference type="Pfam" id="PF00096">
    <property type="entry name" value="zf-C2H2"/>
    <property type="match status" value="4"/>
</dbReference>
<accession>A0A1W4WY17</accession>
<dbReference type="SUPFAM" id="SSF57667">
    <property type="entry name" value="beta-beta-alpha zinc fingers"/>
    <property type="match status" value="2"/>
</dbReference>
<feature type="domain" description="C2H2-type" evidence="10">
    <location>
        <begin position="52"/>
        <end position="79"/>
    </location>
</feature>
<keyword evidence="2" id="KW-0479">Metal-binding</keyword>